<feature type="domain" description="Outer membrane protein beta-barrel" evidence="3">
    <location>
        <begin position="9"/>
        <end position="200"/>
    </location>
</feature>
<evidence type="ECO:0000256" key="1">
    <source>
        <dbReference type="ARBA" id="ARBA00022729"/>
    </source>
</evidence>
<gene>
    <name evidence="4" type="ORF">VRU48_01065</name>
</gene>
<dbReference type="Proteomes" id="UP001336835">
    <property type="component" value="Unassembled WGS sequence"/>
</dbReference>
<dbReference type="SUPFAM" id="SSF56925">
    <property type="entry name" value="OMPA-like"/>
    <property type="match status" value="1"/>
</dbReference>
<dbReference type="InterPro" id="IPR027385">
    <property type="entry name" value="Beta-barrel_OMP"/>
</dbReference>
<name>A0ABU7I2Z3_9SPHI</name>
<dbReference type="EMBL" id="JAZDQT010000001">
    <property type="protein sequence ID" value="MEE1943676.1"/>
    <property type="molecule type" value="Genomic_DNA"/>
</dbReference>
<reference evidence="4 5" key="1">
    <citation type="submission" date="2024-01" db="EMBL/GenBank/DDBJ databases">
        <title>Pedobacter sp. nov., isolated from fresh soil.</title>
        <authorList>
            <person name="Le N.T.T."/>
        </authorList>
    </citation>
    <scope>NUCLEOTIDE SEQUENCE [LARGE SCALE GENOMIC DNA]</scope>
    <source>
        <strain evidence="4 5">KR3-3</strain>
    </source>
</reference>
<feature type="signal peptide" evidence="2">
    <location>
        <begin position="1"/>
        <end position="20"/>
    </location>
</feature>
<dbReference type="InterPro" id="IPR011250">
    <property type="entry name" value="OMP/PagP_B-barrel"/>
</dbReference>
<evidence type="ECO:0000313" key="4">
    <source>
        <dbReference type="EMBL" id="MEE1943676.1"/>
    </source>
</evidence>
<evidence type="ECO:0000313" key="5">
    <source>
        <dbReference type="Proteomes" id="UP001336835"/>
    </source>
</evidence>
<proteinExistence type="predicted"/>
<accession>A0ABU7I2Z3</accession>
<comment type="caution">
    <text evidence="4">The sequence shown here is derived from an EMBL/GenBank/DDBJ whole genome shotgun (WGS) entry which is preliminary data.</text>
</comment>
<protein>
    <submittedName>
        <fullName evidence="4">Outer membrane beta-barrel protein</fullName>
    </submittedName>
</protein>
<sequence length="217" mass="24261">MKPKLILMALLCTLAWGTRAQTDRGQGLAGGSLSFGTSKTKGESSALNNFTVTPRIGYFLNKNFALGVEFPLSLSKLHGVDYTRWNEEGGYYENASGPREFNFGIAAFARKYFDIKEHWKIFGQANLAFQVISTKLIDDDGYVIRNSGRLKGIGASLSPGVAYFFNNKLGIEFSFPVISFFHQNYYDANSSYNYPKTNNLRLALENFTPTFGIHAHF</sequence>
<organism evidence="4 5">
    <name type="scientific">Pedobacter albus</name>
    <dbReference type="NCBI Taxonomy" id="3113905"/>
    <lineage>
        <taxon>Bacteria</taxon>
        <taxon>Pseudomonadati</taxon>
        <taxon>Bacteroidota</taxon>
        <taxon>Sphingobacteriia</taxon>
        <taxon>Sphingobacteriales</taxon>
        <taxon>Sphingobacteriaceae</taxon>
        <taxon>Pedobacter</taxon>
    </lineage>
</organism>
<evidence type="ECO:0000259" key="3">
    <source>
        <dbReference type="Pfam" id="PF13505"/>
    </source>
</evidence>
<evidence type="ECO:0000256" key="2">
    <source>
        <dbReference type="SAM" id="SignalP"/>
    </source>
</evidence>
<keyword evidence="5" id="KW-1185">Reference proteome</keyword>
<dbReference type="Pfam" id="PF13505">
    <property type="entry name" value="OMP_b-brl"/>
    <property type="match status" value="1"/>
</dbReference>
<feature type="chain" id="PRO_5046355293" evidence="2">
    <location>
        <begin position="21"/>
        <end position="217"/>
    </location>
</feature>
<dbReference type="RefSeq" id="WP_330106080.1">
    <property type="nucleotide sequence ID" value="NZ_JAZDQT010000001.1"/>
</dbReference>
<keyword evidence="1 2" id="KW-0732">Signal</keyword>